<evidence type="ECO:0000256" key="7">
    <source>
        <dbReference type="ARBA" id="ARBA00022824"/>
    </source>
</evidence>
<dbReference type="GO" id="GO:0006457">
    <property type="term" value="P:protein folding"/>
    <property type="evidence" value="ECO:0007669"/>
    <property type="project" value="TreeGrafter"/>
</dbReference>
<feature type="compositionally biased region" description="Acidic residues" evidence="13">
    <location>
        <begin position="431"/>
        <end position="467"/>
    </location>
</feature>
<dbReference type="InterPro" id="IPR005792">
    <property type="entry name" value="Prot_disulphide_isomerase"/>
</dbReference>
<dbReference type="PANTHER" id="PTHR18929">
    <property type="entry name" value="PROTEIN DISULFIDE ISOMERASE"/>
    <property type="match status" value="1"/>
</dbReference>
<keyword evidence="8" id="KW-1015">Disulfide bond</keyword>
<evidence type="ECO:0000256" key="13">
    <source>
        <dbReference type="SAM" id="MobiDB-lite"/>
    </source>
</evidence>
<evidence type="ECO:0000313" key="15">
    <source>
        <dbReference type="EMBL" id="KAJ7386210.1"/>
    </source>
</evidence>
<dbReference type="InterPro" id="IPR017937">
    <property type="entry name" value="Thioredoxin_CS"/>
</dbReference>
<dbReference type="FunFam" id="3.40.30.10:FF:000030">
    <property type="entry name" value="Protein disulfide-isomerase"/>
    <property type="match status" value="1"/>
</dbReference>
<keyword evidence="9 12" id="KW-0413">Isomerase</keyword>
<dbReference type="PRINTS" id="PR00421">
    <property type="entry name" value="THIOREDOXIN"/>
</dbReference>
<dbReference type="OrthoDB" id="72053at2759"/>
<dbReference type="FunFam" id="3.40.30.10:FF:000027">
    <property type="entry name" value="protein disulfide-isomerase A2"/>
    <property type="match status" value="1"/>
</dbReference>
<dbReference type="CDD" id="cd02982">
    <property type="entry name" value="PDI_b'_family"/>
    <property type="match status" value="1"/>
</dbReference>
<dbReference type="InterPro" id="IPR005788">
    <property type="entry name" value="PDI_thioredoxin-like_dom"/>
</dbReference>
<feature type="compositionally biased region" description="Basic and acidic residues" evidence="13">
    <location>
        <begin position="417"/>
        <end position="430"/>
    </location>
</feature>
<comment type="subcellular location">
    <subcellularLocation>
        <location evidence="2">Endoplasmic reticulum lumen</location>
    </subcellularLocation>
</comment>
<dbReference type="CDD" id="cd02995">
    <property type="entry name" value="PDI_a_PDI_a'_C"/>
    <property type="match status" value="1"/>
</dbReference>
<comment type="similarity">
    <text evidence="3 11">Belongs to the protein disulfide isomerase family.</text>
</comment>
<keyword evidence="16" id="KW-1185">Reference proteome</keyword>
<dbReference type="CDD" id="cd02981">
    <property type="entry name" value="PDI_b_family"/>
    <property type="match status" value="1"/>
</dbReference>
<reference evidence="15" key="1">
    <citation type="submission" date="2023-01" db="EMBL/GenBank/DDBJ databases">
        <title>Genome assembly of the deep-sea coral Lophelia pertusa.</title>
        <authorList>
            <person name="Herrera S."/>
            <person name="Cordes E."/>
        </authorList>
    </citation>
    <scope>NUCLEOTIDE SEQUENCE</scope>
    <source>
        <strain evidence="15">USNM1676648</strain>
        <tissue evidence="15">Polyp</tissue>
    </source>
</reference>
<keyword evidence="10" id="KW-0676">Redox-active center</keyword>
<accession>A0A9W9ZRJ9</accession>
<dbReference type="FunFam" id="3.40.30.10:FF:000042">
    <property type="entry name" value="protein disulfide-isomerase A2"/>
    <property type="match status" value="1"/>
</dbReference>
<evidence type="ECO:0000256" key="5">
    <source>
        <dbReference type="ARBA" id="ARBA00022729"/>
    </source>
</evidence>
<sequence length="475" mass="52386">MVWTLQISGPEYAKAAGKLKEEGSPIKLAKVDATVETKLAEKFEVHGFPTIKFFKSGSPSEYGGGRTADEIVTWLTKKTGPAAKELTTADEIKELTEKKDVVIVGFYKDKESDAAKAFIKAAESVDDIEFGIVHDDALAAEHKVEDNLVLFKKFDEGRNDYDGEHESEAIIKFIKANQLPLVTEFNDENAPKIFGGEIKKHVLLFASKKAEEFKGILDGFSAAAKDFKGTVLFVVVDADVEDNSRISEFFGIDAKEIPTVRLINLADDDMTKYKPETTELATDNIKAFVTSVLEGKLKAHLLSQEIPEDWDAKPVKVLVGKNFEEVAMDKSKSVLVEFYAPWCGHCKNLAPIWDQLGEKLKDREDIVIAKMDSTANEVESVKVQSFPTLKYFPKDSDEIVDYKGGRTLEDLVKFMENDGKVGNEEPKEGEEPSPDVEEGEGTEGEGEEGEGVEGEGEEGTDGTETEATDATKDEL</sequence>
<dbReference type="InterPro" id="IPR036249">
    <property type="entry name" value="Thioredoxin-like_sf"/>
</dbReference>
<dbReference type="InterPro" id="IPR013766">
    <property type="entry name" value="Thioredoxin_domain"/>
</dbReference>
<dbReference type="Pfam" id="PF00085">
    <property type="entry name" value="Thioredoxin"/>
    <property type="match status" value="2"/>
</dbReference>
<dbReference type="AlphaFoldDB" id="A0A9W9ZRJ9"/>
<evidence type="ECO:0000256" key="2">
    <source>
        <dbReference type="ARBA" id="ARBA00004319"/>
    </source>
</evidence>
<evidence type="ECO:0000256" key="8">
    <source>
        <dbReference type="ARBA" id="ARBA00023157"/>
    </source>
</evidence>
<dbReference type="GO" id="GO:0003756">
    <property type="term" value="F:protein disulfide isomerase activity"/>
    <property type="evidence" value="ECO:0007669"/>
    <property type="project" value="UniProtKB-EC"/>
</dbReference>
<dbReference type="PROSITE" id="PS51352">
    <property type="entry name" value="THIOREDOXIN_2"/>
    <property type="match status" value="1"/>
</dbReference>
<organism evidence="15 16">
    <name type="scientific">Desmophyllum pertusum</name>
    <dbReference type="NCBI Taxonomy" id="174260"/>
    <lineage>
        <taxon>Eukaryota</taxon>
        <taxon>Metazoa</taxon>
        <taxon>Cnidaria</taxon>
        <taxon>Anthozoa</taxon>
        <taxon>Hexacorallia</taxon>
        <taxon>Scleractinia</taxon>
        <taxon>Caryophylliina</taxon>
        <taxon>Caryophylliidae</taxon>
        <taxon>Desmophyllum</taxon>
    </lineage>
</organism>
<dbReference type="Gene3D" id="3.40.30.10">
    <property type="entry name" value="Glutaredoxin"/>
    <property type="match status" value="4"/>
</dbReference>
<protein>
    <recommendedName>
        <fullName evidence="4 12">Protein disulfide-isomerase</fullName>
        <ecNumber evidence="4 12">5.3.4.1</ecNumber>
    </recommendedName>
</protein>
<evidence type="ECO:0000256" key="11">
    <source>
        <dbReference type="RuleBase" id="RU004208"/>
    </source>
</evidence>
<gene>
    <name evidence="15" type="ORF">OS493_010603</name>
</gene>
<evidence type="ECO:0000256" key="6">
    <source>
        <dbReference type="ARBA" id="ARBA00022737"/>
    </source>
</evidence>
<evidence type="ECO:0000256" key="9">
    <source>
        <dbReference type="ARBA" id="ARBA00023235"/>
    </source>
</evidence>
<comment type="caution">
    <text evidence="15">The sequence shown here is derived from an EMBL/GenBank/DDBJ whole genome shotgun (WGS) entry which is preliminary data.</text>
</comment>
<dbReference type="GO" id="GO:0034976">
    <property type="term" value="P:response to endoplasmic reticulum stress"/>
    <property type="evidence" value="ECO:0007669"/>
    <property type="project" value="TreeGrafter"/>
</dbReference>
<name>A0A9W9ZRJ9_9CNID</name>
<evidence type="ECO:0000256" key="10">
    <source>
        <dbReference type="ARBA" id="ARBA00023284"/>
    </source>
</evidence>
<evidence type="ECO:0000256" key="12">
    <source>
        <dbReference type="RuleBase" id="RU361130"/>
    </source>
</evidence>
<dbReference type="EMBL" id="MU825877">
    <property type="protein sequence ID" value="KAJ7386210.1"/>
    <property type="molecule type" value="Genomic_DNA"/>
</dbReference>
<comment type="catalytic activity">
    <reaction evidence="1 12">
        <text>Catalyzes the rearrangement of -S-S- bonds in proteins.</text>
        <dbReference type="EC" id="5.3.4.1"/>
    </reaction>
</comment>
<proteinExistence type="inferred from homology"/>
<evidence type="ECO:0000256" key="3">
    <source>
        <dbReference type="ARBA" id="ARBA00006347"/>
    </source>
</evidence>
<dbReference type="NCBIfam" id="TIGR01130">
    <property type="entry name" value="ER_PDI_fam"/>
    <property type="match status" value="1"/>
</dbReference>
<evidence type="ECO:0000256" key="4">
    <source>
        <dbReference type="ARBA" id="ARBA00012723"/>
    </source>
</evidence>
<dbReference type="CDD" id="cd02961">
    <property type="entry name" value="PDI_a_family"/>
    <property type="match status" value="1"/>
</dbReference>
<dbReference type="Pfam" id="PF13848">
    <property type="entry name" value="Thioredoxin_6"/>
    <property type="match status" value="1"/>
</dbReference>
<keyword evidence="5" id="KW-0732">Signal</keyword>
<dbReference type="NCBIfam" id="TIGR01126">
    <property type="entry name" value="pdi_dom"/>
    <property type="match status" value="1"/>
</dbReference>
<dbReference type="SUPFAM" id="SSF52833">
    <property type="entry name" value="Thioredoxin-like"/>
    <property type="match status" value="4"/>
</dbReference>
<evidence type="ECO:0000313" key="16">
    <source>
        <dbReference type="Proteomes" id="UP001163046"/>
    </source>
</evidence>
<evidence type="ECO:0000256" key="1">
    <source>
        <dbReference type="ARBA" id="ARBA00001182"/>
    </source>
</evidence>
<dbReference type="PANTHER" id="PTHR18929:SF240">
    <property type="entry name" value="PROTEIN DISULFIDE-ISOMERASE"/>
    <property type="match status" value="1"/>
</dbReference>
<dbReference type="PROSITE" id="PS00194">
    <property type="entry name" value="THIOREDOXIN_1"/>
    <property type="match status" value="1"/>
</dbReference>
<dbReference type="GO" id="GO:0005788">
    <property type="term" value="C:endoplasmic reticulum lumen"/>
    <property type="evidence" value="ECO:0007669"/>
    <property type="project" value="UniProtKB-SubCell"/>
</dbReference>
<keyword evidence="7" id="KW-0256">Endoplasmic reticulum</keyword>
<evidence type="ECO:0000259" key="14">
    <source>
        <dbReference type="PROSITE" id="PS51352"/>
    </source>
</evidence>
<dbReference type="Proteomes" id="UP001163046">
    <property type="component" value="Unassembled WGS sequence"/>
</dbReference>
<keyword evidence="6" id="KW-0677">Repeat</keyword>
<feature type="region of interest" description="Disordered" evidence="13">
    <location>
        <begin position="417"/>
        <end position="475"/>
    </location>
</feature>
<feature type="domain" description="Thioredoxin" evidence="14">
    <location>
        <begin position="279"/>
        <end position="420"/>
    </location>
</feature>
<dbReference type="EC" id="5.3.4.1" evidence="4 12"/>